<dbReference type="Gene3D" id="4.10.830.40">
    <property type="match status" value="1"/>
</dbReference>
<dbReference type="PANTHER" id="PTHR25465:SF32">
    <property type="entry name" value="BLOODTHIRSTY-RELATED GENE FAMILY, MEMBER 16 ISOFORM X1-RELATED"/>
    <property type="match status" value="1"/>
</dbReference>
<dbReference type="InterPro" id="IPR043136">
    <property type="entry name" value="B30.2/SPRY_sf"/>
</dbReference>
<evidence type="ECO:0000259" key="9">
    <source>
        <dbReference type="PROSITE" id="PS50119"/>
    </source>
</evidence>
<evidence type="ECO:0000259" key="8">
    <source>
        <dbReference type="PROSITE" id="PS50089"/>
    </source>
</evidence>
<feature type="coiled-coil region" evidence="7">
    <location>
        <begin position="264"/>
        <end position="298"/>
    </location>
</feature>
<keyword evidence="2" id="KW-0479">Metal-binding</keyword>
<proteinExistence type="evidence at transcript level"/>
<keyword evidence="5" id="KW-0391">Immunity</keyword>
<dbReference type="SUPFAM" id="SSF49899">
    <property type="entry name" value="Concanavalin A-like lectins/glucanases"/>
    <property type="match status" value="1"/>
</dbReference>
<dbReference type="InterPro" id="IPR017907">
    <property type="entry name" value="Znf_RING_CS"/>
</dbReference>
<dbReference type="Gene3D" id="2.60.120.920">
    <property type="match status" value="1"/>
</dbReference>
<dbReference type="Pfam" id="PF00622">
    <property type="entry name" value="SPRY"/>
    <property type="match status" value="1"/>
</dbReference>
<evidence type="ECO:0000259" key="10">
    <source>
        <dbReference type="PROSITE" id="PS50188"/>
    </source>
</evidence>
<gene>
    <name evidence="11" type="primary">TRIM25</name>
</gene>
<dbReference type="SMART" id="SM00449">
    <property type="entry name" value="SPRY"/>
    <property type="match status" value="1"/>
</dbReference>
<dbReference type="EMBL" id="OM643387">
    <property type="protein sequence ID" value="WAK99689.1"/>
    <property type="molecule type" value="mRNA"/>
</dbReference>
<evidence type="ECO:0000256" key="2">
    <source>
        <dbReference type="ARBA" id="ARBA00022723"/>
    </source>
</evidence>
<evidence type="ECO:0000313" key="11">
    <source>
        <dbReference type="EMBL" id="WAK99689.1"/>
    </source>
</evidence>
<dbReference type="InterPro" id="IPR027370">
    <property type="entry name" value="Znf-RING_euk"/>
</dbReference>
<dbReference type="InterPro" id="IPR003877">
    <property type="entry name" value="SPRY_dom"/>
</dbReference>
<dbReference type="Gene3D" id="3.30.160.60">
    <property type="entry name" value="Classic Zinc Finger"/>
    <property type="match status" value="1"/>
</dbReference>
<dbReference type="CDD" id="cd19802">
    <property type="entry name" value="Bbox1_TRIM8-like"/>
    <property type="match status" value="1"/>
</dbReference>
<dbReference type="Gene3D" id="3.30.40.10">
    <property type="entry name" value="Zinc/RING finger domain, C3HC4 (zinc finger)"/>
    <property type="match status" value="1"/>
</dbReference>
<organism evidence="11">
    <name type="scientific">Trachinotus ovatus</name>
    <name type="common">Derbio</name>
    <name type="synonym">Gasterosteus ovatus</name>
    <dbReference type="NCBI Taxonomy" id="173339"/>
    <lineage>
        <taxon>Eukaryota</taxon>
        <taxon>Metazoa</taxon>
        <taxon>Chordata</taxon>
        <taxon>Craniata</taxon>
        <taxon>Vertebrata</taxon>
        <taxon>Euteleostomi</taxon>
        <taxon>Actinopterygii</taxon>
        <taxon>Neopterygii</taxon>
        <taxon>Teleostei</taxon>
        <taxon>Neoteleostei</taxon>
        <taxon>Acanthomorphata</taxon>
        <taxon>Carangaria</taxon>
        <taxon>Carangiformes</taxon>
        <taxon>Carangidae</taxon>
        <taxon>Trachinotus</taxon>
    </lineage>
</organism>
<dbReference type="InterPro" id="IPR001870">
    <property type="entry name" value="B30.2/SPRY"/>
</dbReference>
<dbReference type="InterPro" id="IPR001841">
    <property type="entry name" value="Znf_RING"/>
</dbReference>
<dbReference type="InterPro" id="IPR000315">
    <property type="entry name" value="Znf_B-box"/>
</dbReference>
<keyword evidence="3 6" id="KW-0863">Zinc-finger</keyword>
<dbReference type="Pfam" id="PF25600">
    <property type="entry name" value="TRIM_CC"/>
    <property type="match status" value="1"/>
</dbReference>
<evidence type="ECO:0000256" key="6">
    <source>
        <dbReference type="PROSITE-ProRule" id="PRU00024"/>
    </source>
</evidence>
<reference evidence="11" key="1">
    <citation type="submission" date="2022-02" db="EMBL/GenBank/DDBJ databases">
        <authorList>
            <person name="Chen J."/>
            <person name="Yuan Y."/>
            <person name="Xie F."/>
            <person name="Zhang Z."/>
            <person name="Chen J."/>
            <person name="Zhang R."/>
            <person name="Zhao J."/>
            <person name="Hu G."/>
            <person name="Qin Y."/>
        </authorList>
    </citation>
    <scope>NUCLEOTIDE SEQUENCE</scope>
</reference>
<evidence type="ECO:0000256" key="1">
    <source>
        <dbReference type="ARBA" id="ARBA00022588"/>
    </source>
</evidence>
<dbReference type="InterPro" id="IPR058030">
    <property type="entry name" value="TRIM8/14/16/25/29/45/65_CC"/>
</dbReference>
<evidence type="ECO:0000256" key="4">
    <source>
        <dbReference type="ARBA" id="ARBA00022833"/>
    </source>
</evidence>
<dbReference type="PRINTS" id="PR01407">
    <property type="entry name" value="BUTYPHLNCDUF"/>
</dbReference>
<keyword evidence="4" id="KW-0862">Zinc</keyword>
<dbReference type="InterPro" id="IPR013083">
    <property type="entry name" value="Znf_RING/FYVE/PHD"/>
</dbReference>
<feature type="domain" description="B30.2/SPRY" evidence="10">
    <location>
        <begin position="392"/>
        <end position="610"/>
    </location>
</feature>
<dbReference type="GO" id="GO:0045087">
    <property type="term" value="P:innate immune response"/>
    <property type="evidence" value="ECO:0007669"/>
    <property type="project" value="UniProtKB-KW"/>
</dbReference>
<keyword evidence="7" id="KW-0175">Coiled coil</keyword>
<accession>A0A9E9C2T9</accession>
<dbReference type="SMART" id="SM00336">
    <property type="entry name" value="BBOX"/>
    <property type="match status" value="1"/>
</dbReference>
<dbReference type="AlphaFoldDB" id="A0A9E9C2T9"/>
<dbReference type="PROSITE" id="PS00518">
    <property type="entry name" value="ZF_RING_1"/>
    <property type="match status" value="1"/>
</dbReference>
<dbReference type="PANTHER" id="PTHR25465">
    <property type="entry name" value="B-BOX DOMAIN CONTAINING"/>
    <property type="match status" value="1"/>
</dbReference>
<dbReference type="PROSITE" id="PS50188">
    <property type="entry name" value="B302_SPRY"/>
    <property type="match status" value="1"/>
</dbReference>
<dbReference type="GO" id="GO:0008270">
    <property type="term" value="F:zinc ion binding"/>
    <property type="evidence" value="ECO:0007669"/>
    <property type="project" value="UniProtKB-KW"/>
</dbReference>
<name>A0A9E9C2T9_TRAOV</name>
<evidence type="ECO:0000256" key="3">
    <source>
        <dbReference type="ARBA" id="ARBA00022771"/>
    </source>
</evidence>
<feature type="domain" description="RING-type" evidence="8">
    <location>
        <begin position="15"/>
        <end position="55"/>
    </location>
</feature>
<sequence>MASASSLPCEQQLLCSICLGVFTQPVTIPCGHNYCKACITGYWASSDLIQCPLCKNKFCGRPLLQVNTEFRDMVEHFNNMRVRSEDQILAKPGEVPCDICLEPKLKAQRTCTVCLASYCQSHLEPHQRVKTLKSHKLIDPVSNLEDRVCKRHGKMFELFCPTDQMCICFMCLKDDHVMHEAVPLEHVVRERKAQLEEVASEMKMMEDTKTRSIKEIKYSAEQRKKELDKEIADIDEVFTALVASLQRSQVELIGLIQEMQKPAEKQAEDQVTQLEQEVNELRRRRSKMEQLLQTEDDLHLLQSWQSLYIPALHKDLFHPLSHFTPPFTHSLSDSSPQSYVGMVKTAVAQMEKILSNEMEMLIHDVRLSDGCESPEQPDAAAANLIRDEFIQEVWTAPQDKLMMIQQCDAVDVTLEAYPALSRLMVSEDGKQLRLQTGRLQLFFNALLVGGSKDLNYAFAKEGYSSGRFYYEVQVSGATGWVLGVVKESFKYEMNPNFGKEGWGFGGACLYDGTYSHWVNSSGVFLRQRPQTVGVFVDYEKGEVSFYDVDTRTLIYSYTGCAFTETISAPKRLLYSLTGSPFSSRQKLYPVFVIFDNDPDNVLTVLPVSHAT</sequence>
<dbReference type="OrthoDB" id="6270329at2759"/>
<dbReference type="InterPro" id="IPR051051">
    <property type="entry name" value="E3_ubiq-ligase_TRIM/RNF"/>
</dbReference>
<dbReference type="SUPFAM" id="SSF57850">
    <property type="entry name" value="RING/U-box"/>
    <property type="match status" value="1"/>
</dbReference>
<dbReference type="InterPro" id="IPR003879">
    <property type="entry name" value="Butyrophylin_SPRY"/>
</dbReference>
<dbReference type="InterPro" id="IPR013320">
    <property type="entry name" value="ConA-like_dom_sf"/>
</dbReference>
<dbReference type="Pfam" id="PF00643">
    <property type="entry name" value="zf-B_box"/>
    <property type="match status" value="1"/>
</dbReference>
<dbReference type="PROSITE" id="PS50119">
    <property type="entry name" value="ZF_BBOX"/>
    <property type="match status" value="1"/>
</dbReference>
<dbReference type="CDD" id="cd19769">
    <property type="entry name" value="Bbox2_TRIM16-like"/>
    <property type="match status" value="1"/>
</dbReference>
<dbReference type="SUPFAM" id="SSF57845">
    <property type="entry name" value="B-box zinc-binding domain"/>
    <property type="match status" value="1"/>
</dbReference>
<protein>
    <submittedName>
        <fullName evidence="11">Tripartite motif 25 protein</fullName>
    </submittedName>
</protein>
<keyword evidence="1" id="KW-0399">Innate immunity</keyword>
<dbReference type="PROSITE" id="PS50089">
    <property type="entry name" value="ZF_RING_2"/>
    <property type="match status" value="1"/>
</dbReference>
<dbReference type="SMART" id="SM00184">
    <property type="entry name" value="RING"/>
    <property type="match status" value="1"/>
</dbReference>
<feature type="domain" description="B box-type" evidence="9">
    <location>
        <begin position="144"/>
        <end position="184"/>
    </location>
</feature>
<dbReference type="Pfam" id="PF13445">
    <property type="entry name" value="zf-RING_UBOX"/>
    <property type="match status" value="1"/>
</dbReference>
<evidence type="ECO:0000256" key="7">
    <source>
        <dbReference type="SAM" id="Coils"/>
    </source>
</evidence>
<evidence type="ECO:0000256" key="5">
    <source>
        <dbReference type="ARBA" id="ARBA00022859"/>
    </source>
</evidence>